<organism evidence="1 2">
    <name type="scientific">Acetobacterium woodii (strain ATCC 29683 / DSM 1030 / JCM 2381 / KCTC 1655 / WB1)</name>
    <dbReference type="NCBI Taxonomy" id="931626"/>
    <lineage>
        <taxon>Bacteria</taxon>
        <taxon>Bacillati</taxon>
        <taxon>Bacillota</taxon>
        <taxon>Clostridia</taxon>
        <taxon>Eubacteriales</taxon>
        <taxon>Eubacteriaceae</taxon>
        <taxon>Acetobacterium</taxon>
    </lineage>
</organism>
<sequence>MESSIKFEMPKEQFYDKKNYEPLLLECLNRISFFIEKSGGGFSAPKSESKGQCDAIGKNGCYSIDFKRLLSQEGAQNVNETRLTEVTLCTGVTMSTPSKVSMRGEPSLLFPNIWGFFVSRSLHLNEKNKIVLEDKADRYMKETIKSLNRIICTKKHLLFFNPSRLVIENSHDNPIEVLCNRAKEALSMVSEARTKLSPGYETYYALLMNNEMVLFSEDFTHVGCIKLTSLDTWQKLRIKL</sequence>
<proteinExistence type="predicted"/>
<evidence type="ECO:0000313" key="2">
    <source>
        <dbReference type="Proteomes" id="UP000007177"/>
    </source>
</evidence>
<protein>
    <submittedName>
        <fullName evidence="1">Uncharacterized protein</fullName>
    </submittedName>
</protein>
<dbReference type="KEGG" id="awo:Awo_c34890"/>
<name>H6LC98_ACEWD</name>
<reference evidence="2" key="1">
    <citation type="submission" date="2011-07" db="EMBL/GenBank/DDBJ databases">
        <title>Complete genome sequence of Acetobacterium woodii.</title>
        <authorList>
            <person name="Poehlein A."/>
            <person name="Schmidt S."/>
            <person name="Kaster A.-K."/>
            <person name="Goenrich M."/>
            <person name="Vollmers J."/>
            <person name="Thuermer A."/>
            <person name="Gottschalk G."/>
            <person name="Thauer R.K."/>
            <person name="Daniel R."/>
            <person name="Mueller V."/>
        </authorList>
    </citation>
    <scope>NUCLEOTIDE SEQUENCE [LARGE SCALE GENOMIC DNA]</scope>
    <source>
        <strain evidence="2">ATCC 29683 / DSM 1030 / JCM 2381 / KCTC 1655 / WB1</strain>
    </source>
</reference>
<accession>H6LC98</accession>
<dbReference type="RefSeq" id="WP_014357797.1">
    <property type="nucleotide sequence ID" value="NC_016894.1"/>
</dbReference>
<dbReference type="Proteomes" id="UP000007177">
    <property type="component" value="Chromosome"/>
</dbReference>
<dbReference type="AlphaFoldDB" id="H6LC98"/>
<evidence type="ECO:0000313" key="1">
    <source>
        <dbReference type="EMBL" id="AFA50213.1"/>
    </source>
</evidence>
<dbReference type="EMBL" id="CP002987">
    <property type="protein sequence ID" value="AFA50213.1"/>
    <property type="molecule type" value="Genomic_DNA"/>
</dbReference>
<reference evidence="1 2" key="2">
    <citation type="journal article" date="2012" name="PLoS ONE">
        <title>An ancient pathway combining carbon dioxide fixation with the generation and utilization of a sodium ion gradient for ATP synthesis.</title>
        <authorList>
            <person name="Poehlein A."/>
            <person name="Schmidt S."/>
            <person name="Kaster A.K."/>
            <person name="Goenrich M."/>
            <person name="Vollmers J."/>
            <person name="Thurmer A."/>
            <person name="Bertsch J."/>
            <person name="Schuchmann K."/>
            <person name="Voigt B."/>
            <person name="Hecker M."/>
            <person name="Daniel R."/>
            <person name="Thauer R.K."/>
            <person name="Gottschalk G."/>
            <person name="Muller V."/>
        </authorList>
    </citation>
    <scope>NUCLEOTIDE SEQUENCE [LARGE SCALE GENOMIC DNA]</scope>
    <source>
        <strain evidence="2">ATCC 29683 / DSM 1030 / JCM 2381 / KCTC 1655 / WB1</strain>
    </source>
</reference>
<dbReference type="HOGENOM" id="CLU_093772_0_0_9"/>
<gene>
    <name evidence="1" type="ordered locus">Awo_c34890</name>
</gene>
<keyword evidence="2" id="KW-1185">Reference proteome</keyword>
<dbReference type="OrthoDB" id="2083247at2"/>